<proteinExistence type="predicted"/>
<accession>A0ABS7ZMC0</accession>
<sequence length="574" mass="63359">MSGLKGGLHLALLFPCTLLTGCGAGDSTLTDNDEFFVEDVVTTTEDPFNRDQLMVVQIELDEEDFAALQTEGRTPGSAISACPDDDFRYTEFRASVTINGQPLDNVGIRKKGYLGSLSEEKPSFKLDFSEYQEGRYFQGLDRLTLNNNRQDPSHLRQCLAYDVYRQAGLSVPRCNWARVVVNGRDMGIYSHVESIRKPFLQRAFGDDSGNLYEAQLAEFGSYLNDHFQLKTNIRANDRRDLDEVAELLQSTDPQWLEKLAEKLDITEFIQLWAADVALGNWDSTSGNTNNYFMYHNPADERFHFIPWGTDAAWSGDFILKPGLGPLYRTHQLAKRLYDIPAYRAQFEQAVADLQSQAAAPTTLNTAIERYKTITASPAAAVSQLQTFINGDGTTPAWQAQVDHALQTEGSGQTEYSNSDEQPSCNDVTFDLALKFSASTALDSGTFTFTDPDGQEINASILIASYGSQGVDSISYQLDDSTAPETHALTIIGVDVNDSYQPYALQLSLESASARAGSHNLQGFANSLMLFRVADDQSIELIATASSGQIVIDNFDPQAGLFAAEFSVQMQTFGR</sequence>
<gene>
    <name evidence="1" type="ORF">I9W95_04420</name>
</gene>
<name>A0ABS7ZMC0_9GAMM</name>
<organism evidence="1 2">
    <name type="scientific">Thalassolituus marinus</name>
    <dbReference type="NCBI Taxonomy" id="671053"/>
    <lineage>
        <taxon>Bacteria</taxon>
        <taxon>Pseudomonadati</taxon>
        <taxon>Pseudomonadota</taxon>
        <taxon>Gammaproteobacteria</taxon>
        <taxon>Oceanospirillales</taxon>
        <taxon>Oceanospirillaceae</taxon>
        <taxon>Thalassolituus</taxon>
    </lineage>
</organism>
<dbReference type="PANTHER" id="PTHR40050:SF1">
    <property type="entry name" value="INNER SPORE COAT PROTEIN H"/>
    <property type="match status" value="1"/>
</dbReference>
<dbReference type="RefSeq" id="WP_225672264.1">
    <property type="nucleotide sequence ID" value="NZ_JAEDAH010000020.1"/>
</dbReference>
<keyword evidence="1" id="KW-0418">Kinase</keyword>
<dbReference type="PROSITE" id="PS51257">
    <property type="entry name" value="PROKAR_LIPOPROTEIN"/>
    <property type="match status" value="1"/>
</dbReference>
<keyword evidence="2" id="KW-1185">Reference proteome</keyword>
<comment type="caution">
    <text evidence="1">The sequence shown here is derived from an EMBL/GenBank/DDBJ whole genome shotgun (WGS) entry which is preliminary data.</text>
</comment>
<dbReference type="PANTHER" id="PTHR40050">
    <property type="entry name" value="INNER SPORE COAT PROTEIN H"/>
    <property type="match status" value="1"/>
</dbReference>
<evidence type="ECO:0000313" key="2">
    <source>
        <dbReference type="Proteomes" id="UP000714380"/>
    </source>
</evidence>
<evidence type="ECO:0000313" key="1">
    <source>
        <dbReference type="EMBL" id="MCA6062848.1"/>
    </source>
</evidence>
<dbReference type="InterPro" id="IPR014867">
    <property type="entry name" value="Spore_coat_CotH_CotH2/3/7"/>
</dbReference>
<dbReference type="EMBL" id="JAEDAH010000020">
    <property type="protein sequence ID" value="MCA6062848.1"/>
    <property type="molecule type" value="Genomic_DNA"/>
</dbReference>
<dbReference type="Proteomes" id="UP000714380">
    <property type="component" value="Unassembled WGS sequence"/>
</dbReference>
<keyword evidence="1" id="KW-0808">Transferase</keyword>
<protein>
    <submittedName>
        <fullName evidence="1">CotH kinase family protein</fullName>
    </submittedName>
</protein>
<dbReference type="Pfam" id="PF08757">
    <property type="entry name" value="CotH"/>
    <property type="match status" value="1"/>
</dbReference>
<dbReference type="GO" id="GO:0016301">
    <property type="term" value="F:kinase activity"/>
    <property type="evidence" value="ECO:0007669"/>
    <property type="project" value="UniProtKB-KW"/>
</dbReference>
<reference evidence="1 2" key="1">
    <citation type="submission" date="2020-12" db="EMBL/GenBank/DDBJ databases">
        <title>Novel Thalassolituus-related marine hydrocarbonoclastic bacteria mediated algae-derived hydrocarbons mineralization in twilight zone of the northern South China Sea.</title>
        <authorList>
            <person name="Dong C."/>
        </authorList>
    </citation>
    <scope>NUCLEOTIDE SEQUENCE [LARGE SCALE GENOMIC DNA]</scope>
    <source>
        <strain evidence="1 2">IMCC1826</strain>
    </source>
</reference>